<dbReference type="Proteomes" id="UP001162131">
    <property type="component" value="Unassembled WGS sequence"/>
</dbReference>
<evidence type="ECO:0000256" key="5">
    <source>
        <dbReference type="ARBA" id="ARBA00022692"/>
    </source>
</evidence>
<dbReference type="InterPro" id="IPR013233">
    <property type="entry name" value="PIG-X/PBN1"/>
</dbReference>
<reference evidence="12" key="1">
    <citation type="submission" date="2021-09" db="EMBL/GenBank/DDBJ databases">
        <authorList>
            <consortium name="AG Swart"/>
            <person name="Singh M."/>
            <person name="Singh A."/>
            <person name="Seah K."/>
            <person name="Emmerich C."/>
        </authorList>
    </citation>
    <scope>NUCLEOTIDE SEQUENCE</scope>
    <source>
        <strain evidence="12">ATCC30299</strain>
    </source>
</reference>
<gene>
    <name evidence="12" type="ORF">BSTOLATCC_MIC63755</name>
</gene>
<dbReference type="PANTHER" id="PTHR28650">
    <property type="entry name" value="PHOSPHATIDYLINOSITOL-GLYCAN BIOSYNTHESIS CLASS X PROTEIN"/>
    <property type="match status" value="1"/>
</dbReference>
<evidence type="ECO:0000256" key="2">
    <source>
        <dbReference type="ARBA" id="ARBA00004687"/>
    </source>
</evidence>
<keyword evidence="8 10" id="KW-0472">Membrane</keyword>
<feature type="transmembrane region" description="Helical" evidence="10">
    <location>
        <begin position="167"/>
        <end position="187"/>
    </location>
</feature>
<evidence type="ECO:0000256" key="6">
    <source>
        <dbReference type="ARBA" id="ARBA00022824"/>
    </source>
</evidence>
<accession>A0AAU9KBB3</accession>
<evidence type="ECO:0000256" key="10">
    <source>
        <dbReference type="SAM" id="Phobius"/>
    </source>
</evidence>
<feature type="signal peptide" evidence="11">
    <location>
        <begin position="1"/>
        <end position="16"/>
    </location>
</feature>
<comment type="pathway">
    <text evidence="2">Glycolipid biosynthesis; glycosylphosphatidylinositol-anchor biosynthesis.</text>
</comment>
<keyword evidence="9" id="KW-0325">Glycoprotein</keyword>
<comment type="subcellular location">
    <subcellularLocation>
        <location evidence="1">Endoplasmic reticulum membrane</location>
        <topology evidence="1">Single-pass membrane protein</topology>
    </subcellularLocation>
</comment>
<evidence type="ECO:0000313" key="12">
    <source>
        <dbReference type="EMBL" id="CAG9335278.1"/>
    </source>
</evidence>
<organism evidence="12 13">
    <name type="scientific">Blepharisma stoltei</name>
    <dbReference type="NCBI Taxonomy" id="1481888"/>
    <lineage>
        <taxon>Eukaryota</taxon>
        <taxon>Sar</taxon>
        <taxon>Alveolata</taxon>
        <taxon>Ciliophora</taxon>
        <taxon>Postciliodesmatophora</taxon>
        <taxon>Heterotrichea</taxon>
        <taxon>Heterotrichida</taxon>
        <taxon>Blepharismidae</taxon>
        <taxon>Blepharisma</taxon>
    </lineage>
</organism>
<dbReference type="GO" id="GO:0006506">
    <property type="term" value="P:GPI anchor biosynthetic process"/>
    <property type="evidence" value="ECO:0007669"/>
    <property type="project" value="UniProtKB-KW"/>
</dbReference>
<keyword evidence="6" id="KW-0256">Endoplasmic reticulum</keyword>
<dbReference type="GO" id="GO:0005789">
    <property type="term" value="C:endoplasmic reticulum membrane"/>
    <property type="evidence" value="ECO:0007669"/>
    <property type="project" value="UniProtKB-SubCell"/>
</dbReference>
<evidence type="ECO:0000256" key="1">
    <source>
        <dbReference type="ARBA" id="ARBA00004389"/>
    </source>
</evidence>
<evidence type="ECO:0000256" key="11">
    <source>
        <dbReference type="SAM" id="SignalP"/>
    </source>
</evidence>
<keyword evidence="4" id="KW-0337">GPI-anchor biosynthesis</keyword>
<protein>
    <recommendedName>
        <fullName evidence="14">Protein PBN1</fullName>
    </recommendedName>
</protein>
<comment type="similarity">
    <text evidence="3">Belongs to the PIGX family.</text>
</comment>
<dbReference type="EMBL" id="CAJZBQ010000062">
    <property type="protein sequence ID" value="CAG9335278.1"/>
    <property type="molecule type" value="Genomic_DNA"/>
</dbReference>
<keyword evidence="13" id="KW-1185">Reference proteome</keyword>
<evidence type="ECO:0000256" key="4">
    <source>
        <dbReference type="ARBA" id="ARBA00022502"/>
    </source>
</evidence>
<keyword evidence="11" id="KW-0732">Signal</keyword>
<proteinExistence type="inferred from homology"/>
<dbReference type="PANTHER" id="PTHR28650:SF1">
    <property type="entry name" value="PHOSPHATIDYLINOSITOL-GLYCAN BIOSYNTHESIS CLASS X PROTEIN"/>
    <property type="match status" value="1"/>
</dbReference>
<keyword evidence="5 10" id="KW-0812">Transmembrane</keyword>
<name>A0AAU9KBB3_9CILI</name>
<feature type="chain" id="PRO_5043852011" description="Protein PBN1" evidence="11">
    <location>
        <begin position="17"/>
        <end position="197"/>
    </location>
</feature>
<comment type="caution">
    <text evidence="12">The sequence shown here is derived from an EMBL/GenBank/DDBJ whole genome shotgun (WGS) entry which is preliminary data.</text>
</comment>
<evidence type="ECO:0000256" key="9">
    <source>
        <dbReference type="ARBA" id="ARBA00023180"/>
    </source>
</evidence>
<sequence length="197" mass="22594">MNIIVFISPLLIITLSQNIITFDNSVLSFSRELIGIGFTKQLYTKISLKNPSEKAFITLIEPVPYTWFVDQEEVPDYLNPKFSSLIDIELPSSHSTNHTFTINLEITGDYEFTYPIHMRYNDPTYDVPYKMIKLPGPQIKYKENQIFTVNDEFMAEIPVGLTKHIPIVVMGTILLEIIAVFSIILAANKFTHHIIPK</sequence>
<dbReference type="InterPro" id="IPR040039">
    <property type="entry name" value="PIGX"/>
</dbReference>
<dbReference type="AlphaFoldDB" id="A0AAU9KBB3"/>
<evidence type="ECO:0000256" key="7">
    <source>
        <dbReference type="ARBA" id="ARBA00022989"/>
    </source>
</evidence>
<dbReference type="Pfam" id="PF08320">
    <property type="entry name" value="PIG-X"/>
    <property type="match status" value="1"/>
</dbReference>
<evidence type="ECO:0008006" key="14">
    <source>
        <dbReference type="Google" id="ProtNLM"/>
    </source>
</evidence>
<keyword evidence="7 10" id="KW-1133">Transmembrane helix</keyword>
<evidence type="ECO:0000256" key="8">
    <source>
        <dbReference type="ARBA" id="ARBA00023136"/>
    </source>
</evidence>
<evidence type="ECO:0000313" key="13">
    <source>
        <dbReference type="Proteomes" id="UP001162131"/>
    </source>
</evidence>
<evidence type="ECO:0000256" key="3">
    <source>
        <dbReference type="ARBA" id="ARBA00010345"/>
    </source>
</evidence>